<evidence type="ECO:0000313" key="6">
    <source>
        <dbReference type="EMBL" id="MEJ5022985.1"/>
    </source>
</evidence>
<evidence type="ECO:0000313" key="7">
    <source>
        <dbReference type="Proteomes" id="UP001375812"/>
    </source>
</evidence>
<comment type="subunit">
    <text evidence="4">Homooctamer; tetramer of dimers.</text>
</comment>
<dbReference type="EMBL" id="JBBGZH010000003">
    <property type="protein sequence ID" value="MEJ5022985.1"/>
    <property type="molecule type" value="Genomic_DNA"/>
</dbReference>
<accession>A0ABU8PL59</accession>
<feature type="binding site" evidence="4">
    <location>
        <position position="10"/>
    </location>
    <ligand>
        <name>3-amino-2-oxopropyl phosphate</name>
        <dbReference type="ChEBI" id="CHEBI:57279"/>
    </ligand>
</feature>
<evidence type="ECO:0000256" key="4">
    <source>
        <dbReference type="HAMAP-Rule" id="MF_00279"/>
    </source>
</evidence>
<sequence length="249" mass="27063">MSTQLRLGVNIDHIATVRNARGEDYPSLLRAARIVGATGANSITVHVREDRRHVTEMDLAELLAEQSLPLNLEMAPTAEMLEIALRHRPHAVCLVPEKREERTTEGGLDVSSLRETLSPLVARLQEAAIRVSVFIEPDERQVDAAFQLGVPAIELHTGRYANLDAEARSIELARLRQSTSLAHDAGMEAHAGHGLTFDNVAAVAAIGELQELNIGHFIISEAIFTGIGPVVKRMGRIIAEARNTLAANS</sequence>
<gene>
    <name evidence="4" type="primary">pdxJ</name>
    <name evidence="6" type="ORF">WH297_25140</name>
</gene>
<evidence type="ECO:0000256" key="1">
    <source>
        <dbReference type="ARBA" id="ARBA00022490"/>
    </source>
</evidence>
<feature type="site" description="Transition state stabilizer" evidence="4">
    <location>
        <position position="154"/>
    </location>
</feature>
<dbReference type="HAMAP" id="MF_00279">
    <property type="entry name" value="PdxJ"/>
    <property type="match status" value="1"/>
</dbReference>
<dbReference type="PANTHER" id="PTHR30456">
    <property type="entry name" value="PYRIDOXINE 5'-PHOSPHATE SYNTHASE"/>
    <property type="match status" value="1"/>
</dbReference>
<organism evidence="6 7">
    <name type="scientific">Ochrobactrum vermis</name>
    <dbReference type="NCBI Taxonomy" id="1827297"/>
    <lineage>
        <taxon>Bacteria</taxon>
        <taxon>Pseudomonadati</taxon>
        <taxon>Pseudomonadota</taxon>
        <taxon>Alphaproteobacteria</taxon>
        <taxon>Hyphomicrobiales</taxon>
        <taxon>Brucellaceae</taxon>
        <taxon>Brucella/Ochrobactrum group</taxon>
        <taxon>Ochrobactrum</taxon>
    </lineage>
</organism>
<name>A0ABU8PL59_9HYPH</name>
<feature type="binding site" evidence="4">
    <location>
        <position position="48"/>
    </location>
    <ligand>
        <name>1-deoxy-D-xylulose 5-phosphate</name>
        <dbReference type="ChEBI" id="CHEBI:57792"/>
    </ligand>
</feature>
<dbReference type="NCBIfam" id="NF003625">
    <property type="entry name" value="PRK05265.1-3"/>
    <property type="match status" value="1"/>
</dbReference>
<dbReference type="PANTHER" id="PTHR30456:SF0">
    <property type="entry name" value="PYRIDOXINE 5'-PHOSPHATE SYNTHASE"/>
    <property type="match status" value="1"/>
</dbReference>
<feature type="binding site" evidence="4">
    <location>
        <begin position="215"/>
        <end position="216"/>
    </location>
    <ligand>
        <name>3-amino-2-oxopropyl phosphate</name>
        <dbReference type="ChEBI" id="CHEBI:57279"/>
    </ligand>
</feature>
<dbReference type="RefSeq" id="WP_105545400.1">
    <property type="nucleotide sequence ID" value="NZ_JBBGZH010000003.1"/>
</dbReference>
<feature type="binding site" evidence="4">
    <location>
        <position position="194"/>
    </location>
    <ligand>
        <name>3-amino-2-oxopropyl phosphate</name>
        <dbReference type="ChEBI" id="CHEBI:57279"/>
    </ligand>
</feature>
<comment type="subcellular location">
    <subcellularLocation>
        <location evidence="4">Cytoplasm</location>
    </subcellularLocation>
</comment>
<dbReference type="SUPFAM" id="SSF63892">
    <property type="entry name" value="Pyridoxine 5'-phosphate synthase"/>
    <property type="match status" value="1"/>
</dbReference>
<dbReference type="Pfam" id="PF03740">
    <property type="entry name" value="PdxJ"/>
    <property type="match status" value="1"/>
</dbReference>
<evidence type="ECO:0000256" key="3">
    <source>
        <dbReference type="ARBA" id="ARBA00023096"/>
    </source>
</evidence>
<proteinExistence type="inferred from homology"/>
<feature type="binding site" evidence="4">
    <location>
        <position position="103"/>
    </location>
    <ligand>
        <name>1-deoxy-D-xylulose 5-phosphate</name>
        <dbReference type="ChEBI" id="CHEBI:57792"/>
    </ligand>
</feature>
<comment type="pathway">
    <text evidence="4">Cofactor biosynthesis; pyridoxine 5'-phosphate biosynthesis; pyridoxine 5'-phosphate from D-erythrose 4-phosphate: step 5/5.</text>
</comment>
<dbReference type="InterPro" id="IPR004569">
    <property type="entry name" value="PyrdxlP_synth_PdxJ"/>
</dbReference>
<feature type="active site" description="Proton acceptor" evidence="4">
    <location>
        <position position="46"/>
    </location>
</feature>
<dbReference type="NCBIfam" id="NF003624">
    <property type="entry name" value="PRK05265.1-2"/>
    <property type="match status" value="1"/>
</dbReference>
<comment type="caution">
    <text evidence="6">The sequence shown here is derived from an EMBL/GenBank/DDBJ whole genome shotgun (WGS) entry which is preliminary data.</text>
</comment>
<dbReference type="EC" id="2.6.99.2" evidence="4 5"/>
<keyword evidence="2 4" id="KW-0808">Transferase</keyword>
<comment type="similarity">
    <text evidence="4">Belongs to the PNP synthase family.</text>
</comment>
<protein>
    <recommendedName>
        <fullName evidence="4 5">Pyridoxine 5'-phosphate synthase</fullName>
        <shortName evidence="4">PNP synthase</shortName>
        <ecNumber evidence="4 5">2.6.99.2</ecNumber>
    </recommendedName>
</protein>
<dbReference type="GO" id="GO:0033856">
    <property type="term" value="F:pyridoxine 5'-phosphate synthase activity"/>
    <property type="evidence" value="ECO:0007669"/>
    <property type="project" value="UniProtKB-EC"/>
</dbReference>
<dbReference type="InterPro" id="IPR036130">
    <property type="entry name" value="Pyridoxine-5'_phos_synth"/>
</dbReference>
<feature type="binding site" evidence="4">
    <location>
        <position position="53"/>
    </location>
    <ligand>
        <name>1-deoxy-D-xylulose 5-phosphate</name>
        <dbReference type="ChEBI" id="CHEBI:57792"/>
    </ligand>
</feature>
<comment type="catalytic activity">
    <reaction evidence="4">
        <text>3-amino-2-oxopropyl phosphate + 1-deoxy-D-xylulose 5-phosphate = pyridoxine 5'-phosphate + phosphate + 2 H2O + H(+)</text>
        <dbReference type="Rhea" id="RHEA:15265"/>
        <dbReference type="ChEBI" id="CHEBI:15377"/>
        <dbReference type="ChEBI" id="CHEBI:15378"/>
        <dbReference type="ChEBI" id="CHEBI:43474"/>
        <dbReference type="ChEBI" id="CHEBI:57279"/>
        <dbReference type="ChEBI" id="CHEBI:57792"/>
        <dbReference type="ChEBI" id="CHEBI:58589"/>
        <dbReference type="EC" id="2.6.99.2"/>
    </reaction>
</comment>
<dbReference type="Proteomes" id="UP001375812">
    <property type="component" value="Unassembled WGS sequence"/>
</dbReference>
<keyword evidence="7" id="KW-1185">Reference proteome</keyword>
<comment type="function">
    <text evidence="4">Catalyzes the complicated ring closure reaction between the two acyclic compounds 1-deoxy-D-xylulose-5-phosphate (DXP) and 3-amino-2-oxopropyl phosphate (1-amino-acetone-3-phosphate or AAP) to form pyridoxine 5'-phosphate (PNP) and inorganic phosphate.</text>
</comment>
<feature type="active site" description="Proton acceptor" evidence="4">
    <location>
        <position position="73"/>
    </location>
</feature>
<feature type="binding site" evidence="4">
    <location>
        <position position="21"/>
    </location>
    <ligand>
        <name>3-amino-2-oxopropyl phosphate</name>
        <dbReference type="ChEBI" id="CHEBI:57279"/>
    </ligand>
</feature>
<keyword evidence="3 4" id="KW-0664">Pyridoxine biosynthesis</keyword>
<evidence type="ECO:0000256" key="5">
    <source>
        <dbReference type="NCBIfam" id="TIGR00559"/>
    </source>
</evidence>
<evidence type="ECO:0000256" key="2">
    <source>
        <dbReference type="ARBA" id="ARBA00022679"/>
    </source>
</evidence>
<keyword evidence="1 4" id="KW-0963">Cytoplasm</keyword>
<dbReference type="NCBIfam" id="TIGR00559">
    <property type="entry name" value="pdxJ"/>
    <property type="match status" value="1"/>
</dbReference>
<dbReference type="Gene3D" id="3.20.20.70">
    <property type="entry name" value="Aldolase class I"/>
    <property type="match status" value="1"/>
</dbReference>
<reference evidence="6 7" key="1">
    <citation type="submission" date="2023-12" db="EMBL/GenBank/DDBJ databases">
        <title>Gut-associated functions are favored during microbiome assembly across C. elegans life.</title>
        <authorList>
            <person name="Zimmermann J."/>
        </authorList>
    </citation>
    <scope>NUCLEOTIDE SEQUENCE [LARGE SCALE GENOMIC DNA]</scope>
    <source>
        <strain evidence="6 7">MYb71</strain>
    </source>
</reference>
<dbReference type="InterPro" id="IPR013785">
    <property type="entry name" value="Aldolase_TIM"/>
</dbReference>
<feature type="binding site" evidence="4">
    <location>
        <begin position="12"/>
        <end position="13"/>
    </location>
    <ligand>
        <name>1-deoxy-D-xylulose 5-phosphate</name>
        <dbReference type="ChEBI" id="CHEBI:57792"/>
    </ligand>
</feature>
<dbReference type="CDD" id="cd00003">
    <property type="entry name" value="PNPsynthase"/>
    <property type="match status" value="1"/>
</dbReference>
<dbReference type="NCBIfam" id="NF003627">
    <property type="entry name" value="PRK05265.1-5"/>
    <property type="match status" value="1"/>
</dbReference>
<feature type="active site" description="Proton donor" evidence="4">
    <location>
        <position position="193"/>
    </location>
</feature>